<dbReference type="InterPro" id="IPR052339">
    <property type="entry name" value="Fe-S_Maturation_MIP18"/>
</dbReference>
<dbReference type="InterPro" id="IPR056572">
    <property type="entry name" value="Zn_ribbon_PaaD"/>
</dbReference>
<evidence type="ECO:0000256" key="1">
    <source>
        <dbReference type="SAM" id="MobiDB-lite"/>
    </source>
</evidence>
<feature type="compositionally biased region" description="Polar residues" evidence="1">
    <location>
        <begin position="43"/>
        <end position="68"/>
    </location>
</feature>
<dbReference type="InterPro" id="IPR034904">
    <property type="entry name" value="FSCA_dom_sf"/>
</dbReference>
<feature type="region of interest" description="Disordered" evidence="1">
    <location>
        <begin position="42"/>
        <end position="79"/>
    </location>
</feature>
<dbReference type="PANTHER" id="PTHR42831:SF3">
    <property type="entry name" value="1,2-PHENYLACETYL-COA EPOXIDASE, SUBUNIT D-RELATED"/>
    <property type="match status" value="1"/>
</dbReference>
<dbReference type="NCBIfam" id="TIGR02159">
    <property type="entry name" value="PA_CoA_Oxy4"/>
    <property type="match status" value="1"/>
</dbReference>
<dbReference type="Gene3D" id="3.30.300.130">
    <property type="entry name" value="Fe-S cluster assembly (FSCA)"/>
    <property type="match status" value="1"/>
</dbReference>
<dbReference type="InterPro" id="IPR002744">
    <property type="entry name" value="MIP18-like"/>
</dbReference>
<organism evidence="4 5">
    <name type="scientific">Rudaeicoccus suwonensis</name>
    <dbReference type="NCBI Taxonomy" id="657409"/>
    <lineage>
        <taxon>Bacteria</taxon>
        <taxon>Bacillati</taxon>
        <taxon>Actinomycetota</taxon>
        <taxon>Actinomycetes</taxon>
        <taxon>Micrococcales</taxon>
        <taxon>Dermacoccaceae</taxon>
        <taxon>Rudaeicoccus</taxon>
    </lineage>
</organism>
<evidence type="ECO:0000313" key="5">
    <source>
        <dbReference type="Proteomes" id="UP000318297"/>
    </source>
</evidence>
<dbReference type="Pfam" id="PF01883">
    <property type="entry name" value="FeS_assembly_P"/>
    <property type="match status" value="1"/>
</dbReference>
<dbReference type="PANTHER" id="PTHR42831">
    <property type="entry name" value="FE-S PROTEIN MATURATION AUXILIARY FACTOR YITW"/>
    <property type="match status" value="1"/>
</dbReference>
<dbReference type="RefSeq" id="WP_342783606.1">
    <property type="nucleotide sequence ID" value="NZ_VIVQ01000001.1"/>
</dbReference>
<dbReference type="SUPFAM" id="SSF117916">
    <property type="entry name" value="Fe-S cluster assembly (FSCA) domain-like"/>
    <property type="match status" value="1"/>
</dbReference>
<dbReference type="Proteomes" id="UP000318297">
    <property type="component" value="Unassembled WGS sequence"/>
</dbReference>
<dbReference type="InterPro" id="IPR011883">
    <property type="entry name" value="PaaD-like"/>
</dbReference>
<dbReference type="Pfam" id="PF23451">
    <property type="entry name" value="Zn_ribbon_PaaD"/>
    <property type="match status" value="1"/>
</dbReference>
<feature type="domain" description="MIP18 family-like" evidence="2">
    <location>
        <begin position="93"/>
        <end position="153"/>
    </location>
</feature>
<evidence type="ECO:0000259" key="3">
    <source>
        <dbReference type="Pfam" id="PF23451"/>
    </source>
</evidence>
<keyword evidence="5" id="KW-1185">Reference proteome</keyword>
<protein>
    <submittedName>
        <fullName evidence="4">Ring-1,2-phenylacetyl-CoA epoxidase subunit PaaD</fullName>
    </submittedName>
</protein>
<accession>A0A561ECN4</accession>
<name>A0A561ECN4_9MICO</name>
<dbReference type="EMBL" id="VIVQ01000001">
    <property type="protein sequence ID" value="TWE13371.1"/>
    <property type="molecule type" value="Genomic_DNA"/>
</dbReference>
<gene>
    <name evidence="4" type="ORF">BKA23_2201</name>
</gene>
<reference evidence="4 5" key="1">
    <citation type="submission" date="2019-06" db="EMBL/GenBank/DDBJ databases">
        <title>Sequencing the genomes of 1000 actinobacteria strains.</title>
        <authorList>
            <person name="Klenk H.-P."/>
        </authorList>
    </citation>
    <scope>NUCLEOTIDE SEQUENCE [LARGE SCALE GENOMIC DNA]</scope>
    <source>
        <strain evidence="4 5">DSM 19560</strain>
    </source>
</reference>
<evidence type="ECO:0000259" key="2">
    <source>
        <dbReference type="Pfam" id="PF01883"/>
    </source>
</evidence>
<sequence length="258" mass="26152">MSSLKMTDSATVAHVPAAATVSAAGPVGTGVECVATADPAEASGSSVNPAVASGSSADPTLASGSSADPTLASGSEPASSSLLPAAADIVIRVEAHIRAVPDPEIPVISIDDLGIVRDVVVNSADSSVWVTITPTYSGCPAMRAIERAIVDAAARDGFAAYVDTRLSPAWTTDWISESGRNALREFGIAPPDASAHMTGSGAHAAGGAVSLTLQRRSVACPVCGSTDTEELSRFGATACKALRRCLTCREPFEEFKPL</sequence>
<comment type="caution">
    <text evidence="4">The sequence shown here is derived from an EMBL/GenBank/DDBJ whole genome shotgun (WGS) entry which is preliminary data.</text>
</comment>
<dbReference type="AlphaFoldDB" id="A0A561ECN4"/>
<evidence type="ECO:0000313" key="4">
    <source>
        <dbReference type="EMBL" id="TWE13371.1"/>
    </source>
</evidence>
<feature type="domain" description="PaaD zinc beta ribbon" evidence="3">
    <location>
        <begin position="209"/>
        <end position="256"/>
    </location>
</feature>
<proteinExistence type="predicted"/>